<dbReference type="NCBIfam" id="TIGR02207">
    <property type="entry name" value="lipid_A_htrB"/>
    <property type="match status" value="1"/>
</dbReference>
<proteinExistence type="inferred from homology"/>
<dbReference type="CDD" id="cd07984">
    <property type="entry name" value="LPLAT_LABLAT-like"/>
    <property type="match status" value="1"/>
</dbReference>
<name>A0ABV2BUZ9_9GAMM</name>
<organism evidence="1 2">
    <name type="scientific">Aliikangiella maris</name>
    <dbReference type="NCBI Taxonomy" id="3162458"/>
    <lineage>
        <taxon>Bacteria</taxon>
        <taxon>Pseudomonadati</taxon>
        <taxon>Pseudomonadota</taxon>
        <taxon>Gammaproteobacteria</taxon>
        <taxon>Oceanospirillales</taxon>
        <taxon>Pleioneaceae</taxon>
        <taxon>Aliikangiella</taxon>
    </lineage>
</organism>
<keyword evidence="2" id="KW-1185">Reference proteome</keyword>
<dbReference type="Proteomes" id="UP001548189">
    <property type="component" value="Unassembled WGS sequence"/>
</dbReference>
<evidence type="ECO:0000313" key="2">
    <source>
        <dbReference type="Proteomes" id="UP001548189"/>
    </source>
</evidence>
<sequence>MKTSEPSSLSFSYFVLRPKYWLPLIGFALTWLIAQLPFRLKNQLARVIASFMLRFGKRRRNIAQINLKLCFPEKSEEAREKLLKENFYLTALGMLETATCWFTSLQQYQQHYTISGQQYLDDAIAEQRGIILLSFHLTSLEIGGSLLAKHYPICAMYKPNKSPLTEKLMCRGRLKHVRQLLKQSDIRATVKALKNNKIVWYATDQNYGSKKSSVFVPFFGTAASTITATTKFAKLSGAMVIPMTQKRSQDGHNISIEIHPPLENFPGENEIEDATRINQYLENYLRENPEDYMWLHQRFRTRPQGEARIYPHKK</sequence>
<accession>A0ABV2BUZ9</accession>
<dbReference type="PANTHER" id="PTHR30606">
    <property type="entry name" value="LIPID A BIOSYNTHESIS LAUROYL ACYLTRANSFERASE"/>
    <property type="match status" value="1"/>
</dbReference>
<keyword evidence="1" id="KW-0808">Transferase</keyword>
<dbReference type="InterPro" id="IPR011920">
    <property type="entry name" value="Lipid_A_LpxL_LpxP"/>
</dbReference>
<gene>
    <name evidence="1" type="primary">lpxL</name>
    <name evidence="1" type="ORF">ABVT43_10685</name>
</gene>
<keyword evidence="1" id="KW-0012">Acyltransferase</keyword>
<dbReference type="PANTHER" id="PTHR30606:SF9">
    <property type="entry name" value="LIPID A BIOSYNTHESIS LAUROYLTRANSFERASE"/>
    <property type="match status" value="1"/>
</dbReference>
<dbReference type="InterPro" id="IPR004960">
    <property type="entry name" value="LipA_acyltrans"/>
</dbReference>
<dbReference type="HAMAP" id="MF_01942">
    <property type="entry name" value="Lipid_A_LpxL_LpxP"/>
    <property type="match status" value="1"/>
</dbReference>
<reference evidence="1 2" key="1">
    <citation type="submission" date="2024-06" db="EMBL/GenBank/DDBJ databases">
        <authorList>
            <person name="Li F."/>
        </authorList>
    </citation>
    <scope>NUCLEOTIDE SEQUENCE [LARGE SCALE GENOMIC DNA]</scope>
    <source>
        <strain evidence="1 2">GXAS 311</strain>
    </source>
</reference>
<protein>
    <submittedName>
        <fullName evidence="1">LpxL/LpxP family Kdo(2)-lipid IV(A) lauroyl/palmitoleoyl acyltransferase</fullName>
        <ecNumber evidence="1">2.3.1.-</ecNumber>
    </submittedName>
</protein>
<dbReference type="EC" id="2.3.1.-" evidence="1"/>
<dbReference type="GO" id="GO:0016746">
    <property type="term" value="F:acyltransferase activity"/>
    <property type="evidence" value="ECO:0007669"/>
    <property type="project" value="UniProtKB-KW"/>
</dbReference>
<dbReference type="PIRSF" id="PIRSF026649">
    <property type="entry name" value="MsbB"/>
    <property type="match status" value="1"/>
</dbReference>
<dbReference type="EMBL" id="JBEVCJ010000011">
    <property type="protein sequence ID" value="MET1255593.1"/>
    <property type="molecule type" value="Genomic_DNA"/>
</dbReference>
<dbReference type="Pfam" id="PF03279">
    <property type="entry name" value="Lip_A_acyltrans"/>
    <property type="match status" value="1"/>
</dbReference>
<comment type="caution">
    <text evidence="1">The sequence shown here is derived from an EMBL/GenBank/DDBJ whole genome shotgun (WGS) entry which is preliminary data.</text>
</comment>
<evidence type="ECO:0000313" key="1">
    <source>
        <dbReference type="EMBL" id="MET1255593.1"/>
    </source>
</evidence>